<dbReference type="PANTHER" id="PTHR43708">
    <property type="entry name" value="CONSERVED EXPRESSED OXIDOREDUCTASE (EUROFUNG)"/>
    <property type="match status" value="1"/>
</dbReference>
<feature type="domain" description="Gfo/Idh/MocA-like oxidoreductase N-terminal" evidence="3">
    <location>
        <begin position="60"/>
        <end position="134"/>
    </location>
</feature>
<evidence type="ECO:0000313" key="5">
    <source>
        <dbReference type="Proteomes" id="UP000317178"/>
    </source>
</evidence>
<dbReference type="KEGG" id="plon:Pla110_44980"/>
<accession>A0A518CU29</accession>
<dbReference type="Pfam" id="PF01408">
    <property type="entry name" value="GFO_IDH_MocA"/>
    <property type="match status" value="1"/>
</dbReference>
<dbReference type="Proteomes" id="UP000317178">
    <property type="component" value="Chromosome"/>
</dbReference>
<keyword evidence="5" id="KW-1185">Reference proteome</keyword>
<protein>
    <submittedName>
        <fullName evidence="4">Putative oxidoreductase</fullName>
    </submittedName>
</protein>
<proteinExistence type="inferred from homology"/>
<organism evidence="4 5">
    <name type="scientific">Polystyrenella longa</name>
    <dbReference type="NCBI Taxonomy" id="2528007"/>
    <lineage>
        <taxon>Bacteria</taxon>
        <taxon>Pseudomonadati</taxon>
        <taxon>Planctomycetota</taxon>
        <taxon>Planctomycetia</taxon>
        <taxon>Planctomycetales</taxon>
        <taxon>Planctomycetaceae</taxon>
        <taxon>Polystyrenella</taxon>
    </lineage>
</organism>
<dbReference type="GO" id="GO:0016491">
    <property type="term" value="F:oxidoreductase activity"/>
    <property type="evidence" value="ECO:0007669"/>
    <property type="project" value="UniProtKB-KW"/>
</dbReference>
<reference evidence="4 5" key="1">
    <citation type="submission" date="2019-02" db="EMBL/GenBank/DDBJ databases">
        <title>Deep-cultivation of Planctomycetes and their phenomic and genomic characterization uncovers novel biology.</title>
        <authorList>
            <person name="Wiegand S."/>
            <person name="Jogler M."/>
            <person name="Boedeker C."/>
            <person name="Pinto D."/>
            <person name="Vollmers J."/>
            <person name="Rivas-Marin E."/>
            <person name="Kohn T."/>
            <person name="Peeters S.H."/>
            <person name="Heuer A."/>
            <person name="Rast P."/>
            <person name="Oberbeckmann S."/>
            <person name="Bunk B."/>
            <person name="Jeske O."/>
            <person name="Meyerdierks A."/>
            <person name="Storesund J.E."/>
            <person name="Kallscheuer N."/>
            <person name="Luecker S."/>
            <person name="Lage O.M."/>
            <person name="Pohl T."/>
            <person name="Merkel B.J."/>
            <person name="Hornburger P."/>
            <person name="Mueller R.-W."/>
            <person name="Bruemmer F."/>
            <person name="Labrenz M."/>
            <person name="Spormann A.M."/>
            <person name="Op den Camp H."/>
            <person name="Overmann J."/>
            <person name="Amann R."/>
            <person name="Jetten M.S.M."/>
            <person name="Mascher T."/>
            <person name="Medema M.H."/>
            <person name="Devos D.P."/>
            <person name="Kaster A.-K."/>
            <person name="Ovreas L."/>
            <person name="Rohde M."/>
            <person name="Galperin M.Y."/>
            <person name="Jogler C."/>
        </authorList>
    </citation>
    <scope>NUCLEOTIDE SEQUENCE [LARGE SCALE GENOMIC DNA]</scope>
    <source>
        <strain evidence="4 5">Pla110</strain>
    </source>
</reference>
<comment type="similarity">
    <text evidence="1">Belongs to the Gfo/Idh/MocA family.</text>
</comment>
<dbReference type="OrthoDB" id="128220at2"/>
<dbReference type="InterPro" id="IPR000683">
    <property type="entry name" value="Gfo/Idh/MocA-like_OxRdtase_N"/>
</dbReference>
<gene>
    <name evidence="4" type="ORF">Pla110_44980</name>
</gene>
<evidence type="ECO:0000256" key="2">
    <source>
        <dbReference type="ARBA" id="ARBA00023002"/>
    </source>
</evidence>
<dbReference type="GO" id="GO:0000166">
    <property type="term" value="F:nucleotide binding"/>
    <property type="evidence" value="ECO:0007669"/>
    <property type="project" value="InterPro"/>
</dbReference>
<evidence type="ECO:0000256" key="1">
    <source>
        <dbReference type="ARBA" id="ARBA00010928"/>
    </source>
</evidence>
<name>A0A518CU29_9PLAN</name>
<keyword evidence="2" id="KW-0560">Oxidoreductase</keyword>
<dbReference type="PANTHER" id="PTHR43708:SF5">
    <property type="entry name" value="CONSERVED EXPRESSED OXIDOREDUCTASE (EUROFUNG)-RELATED"/>
    <property type="match status" value="1"/>
</dbReference>
<dbReference type="EMBL" id="CP036281">
    <property type="protein sequence ID" value="QDU82736.1"/>
    <property type="molecule type" value="Genomic_DNA"/>
</dbReference>
<evidence type="ECO:0000259" key="3">
    <source>
        <dbReference type="Pfam" id="PF01408"/>
    </source>
</evidence>
<dbReference type="InterPro" id="IPR036291">
    <property type="entry name" value="NAD(P)-bd_dom_sf"/>
</dbReference>
<dbReference type="Gene3D" id="3.40.50.720">
    <property type="entry name" value="NAD(P)-binding Rossmann-like Domain"/>
    <property type="match status" value="1"/>
</dbReference>
<dbReference type="RefSeq" id="WP_144999174.1">
    <property type="nucleotide sequence ID" value="NZ_CP036281.1"/>
</dbReference>
<dbReference type="InterPro" id="IPR051317">
    <property type="entry name" value="Gfo/Idh/MocA_oxidoreduct"/>
</dbReference>
<dbReference type="SUPFAM" id="SSF51735">
    <property type="entry name" value="NAD(P)-binding Rossmann-fold domains"/>
    <property type="match status" value="1"/>
</dbReference>
<dbReference type="AlphaFoldDB" id="A0A518CU29"/>
<sequence length="300" mass="32993">MMLRLGIVDFDSSHSIEFTRRLNQVGVSRDQWVEGARIVAGWPGDSRMAPERIAHFRPQIEACGVTVVESPEALLQEQLDGILILSLSGQRHGERALPFLEAGIPTYVDKPFTCAVDDAQQMLALAEKTNTLLFSSSGLRFTEDVTHFQSQQNRYGALLGCLCFGPAKRAEGNPGLFHYGIHTTELLFTLMGPGCIEVRTHFQPDCELVTAQWQDDRLATLRGNRSGSTAYGFVAFCEEGVIPVSVSTRTAYRNLCEQIVLAFETNTAPVPPSTTLEIVRFISASLESEQHHGKPIALAA</sequence>
<evidence type="ECO:0000313" key="4">
    <source>
        <dbReference type="EMBL" id="QDU82736.1"/>
    </source>
</evidence>